<protein>
    <submittedName>
        <fullName evidence="2">Wsv209-like protein</fullName>
    </submittedName>
</protein>
<evidence type="ECO:0000313" key="2">
    <source>
        <dbReference type="EMBL" id="BDT62427.1"/>
    </source>
</evidence>
<proteinExistence type="predicted"/>
<dbReference type="EMBL" id="LC738875">
    <property type="protein sequence ID" value="BDT62427.1"/>
    <property type="molecule type" value="Genomic_DNA"/>
</dbReference>
<organism evidence="2">
    <name type="scientific">Melicertus latisulcatus pemonivirus</name>
    <dbReference type="NCBI Taxonomy" id="2984278"/>
    <lineage>
        <taxon>Viruses</taxon>
        <taxon>Viruses incertae sedis</taxon>
        <taxon>Naldaviricetes</taxon>
        <taxon>Nimaviridae</taxon>
    </lineage>
</organism>
<feature type="region of interest" description="Disordered" evidence="1">
    <location>
        <begin position="1161"/>
        <end position="1193"/>
    </location>
</feature>
<evidence type="ECO:0000256" key="1">
    <source>
        <dbReference type="SAM" id="MobiDB-lite"/>
    </source>
</evidence>
<accession>A0A9C7CEZ6</accession>
<sequence>MSRLFDIGLRSSPDGPIRVTNPFDPINAAYDMGLGMPPFNFSRVTSLLPFELRHRYATVDCSSRVIPCNPYSSKGECVACRSLGGGECVRASSTLMKSHWGSTEDENSPRGVCIPRDDSVDYAVNRPSLNPHTTTVAASLIRRPQSDEVVMTKSTDCVDPSVVRKDPVHLSEFPQEASVMSCDDIVLCGGAGIGYPAHPKTGEPITSADHIDFDIAGLAASGHRISCLCEPGFVEIKGNRHEPPRCVLSDIGGVLSRHRDWGCPVTFDTGTETGCLCDPATQVRLADLATETPSRRDTDYGTLYIDAAKGLLETLRQAGRPILDACLPRPGVDDRVAAQGYAYAPHLFGRCDELTAFNGGHLMTGGLVRRGAVTKDGDWWSRIESTDEPGRVVMSDSLGGVAPYVGTGSVVAHELGGPDLNDNGLTGPGGCSGAGGLTAADYTVHPNSSLRVVPAPRSGIPGLGIDALDHTVGLVASQGRVYPSGVHGRVNYDSSRRGEIPDPRGATILGDSTYHTKNDADPDDLERQSPLGRARATHDSGICATAFIVPTPRQTGTISDDVSDFLKSMLPLVHERPLARALGFTPITAIFRHASGKTVKDLLVTFPGLYGLNIEDSLWRLNRIGSDGLGGLLVQPITVSRSGAALSSLFARFGEEMLSVNSPRMIDHYVAQPAGRNHRISWDRDEALTFFSLPPTAGRIVSNETSFFSGRGLTCGVPGTGYVAAASAGDGSAVDFLAGAVLSADSVIMNGFTPIVRPQTIPVSTPPEWLWHERRSPARLTANASSASLLRKIGNRYADITSGRFIGHLNTAGKAKGNVNTYNPPKPPFWRHDRHDHLIGSTWEHVLNGSISMVPILGPPAAVWLELGHIPSDSINHSTGPAHPVVPIKFHAADRRWQQSSVLADELPLIIPPSIPLLESSFRLRTLAAENFIRPKIAPLNQRSEWATIGSHTSGHYLMGIHSQPSIAEESGQENCYPCSGALSQYVTMLVPRTRGPGSHATASENDIRTAITSEDPIRQLTKLAAEERCNCTSDIFCNNVVPHQTKFGRSVAAVASRGNRHSPFLLSSSLPKNDPVHTAAVLMAQAGDVGILSAVGERGRVSVPISGIVEGGWHHKTMIPFAANRWRAVRNNNALTPMSTRPLVRARDYLDRSSNFNPDIDRSSARTMGGGRLDLPLLKDPKKNDGRNGKPKAIARSDAFDFVTRAQVSGSEGASARRQLDFFESSCSTTPSTFSVGVFNPWAEGAGDVIVMYGTPIFKRTGLGMSDTLTTAATTSIDTDKPQGGLKTITVNEEVEVFAPINHNPPGSRLINPNMTMRQRFQLEEEEEIEPVPTDRDRYIMRKIHVLALNVPTMNGFASGQTAAEAALTRGRELWYAPYVKPASNPDATTSMEGIRAKAVEPFDSLSVRDFKSIDHPTLAKICHHHHYGADGLAVQTHYDQKQQRPIPPDQLPGRFPFSCQSDRRPFPPTRNGRIQPCALVEMGALPPEAINVNTIVVEYNL</sequence>
<name>A0A9C7CEZ6_9VIRU</name>
<reference evidence="2" key="1">
    <citation type="submission" date="2022-10" db="EMBL/GenBank/DDBJ databases">
        <title>Genome sequences of endogenous nimaviruses in decapod crustaceans.</title>
        <authorList>
            <person name="Kawato S."/>
            <person name="Nozaki R."/>
            <person name="Kondo H."/>
            <person name="Hirono I."/>
        </authorList>
    </citation>
    <scope>NUCLEOTIDE SEQUENCE</scope>
    <source>
        <strain evidence="2">Okinawa2016</strain>
    </source>
</reference>
<feature type="compositionally biased region" description="Basic and acidic residues" evidence="1">
    <location>
        <begin position="1178"/>
        <end position="1189"/>
    </location>
</feature>
<feature type="region of interest" description="Disordered" evidence="1">
    <location>
        <begin position="494"/>
        <end position="529"/>
    </location>
</feature>